<dbReference type="AlphaFoldDB" id="A0A4S8JF61"/>
<evidence type="ECO:0000256" key="1">
    <source>
        <dbReference type="ARBA" id="ARBA00004167"/>
    </source>
</evidence>
<dbReference type="PANTHER" id="PTHR31234">
    <property type="entry name" value="LATE EMBRYOGENESIS ABUNDANT (LEA) HYDROXYPROLINE-RICH GLYCOPROTEIN FAMILY"/>
    <property type="match status" value="1"/>
</dbReference>
<evidence type="ECO:0000256" key="4">
    <source>
        <dbReference type="ARBA" id="ARBA00023136"/>
    </source>
</evidence>
<evidence type="ECO:0000256" key="3">
    <source>
        <dbReference type="ARBA" id="ARBA00022989"/>
    </source>
</evidence>
<dbReference type="Pfam" id="PF03168">
    <property type="entry name" value="LEA_2"/>
    <property type="match status" value="1"/>
</dbReference>
<evidence type="ECO:0000256" key="2">
    <source>
        <dbReference type="ARBA" id="ARBA00022692"/>
    </source>
</evidence>
<dbReference type="GO" id="GO:0098542">
    <property type="term" value="P:defense response to other organism"/>
    <property type="evidence" value="ECO:0007669"/>
    <property type="project" value="InterPro"/>
</dbReference>
<evidence type="ECO:0000259" key="7">
    <source>
        <dbReference type="Pfam" id="PF03168"/>
    </source>
</evidence>
<sequence>MVGVPPSCERASRPTFPPTKAQQYRLPYRPQRRPSPRRKRRCHQGCCRICCLWLTLLLIAFVFLAAISAGAFYVLCLPQRPSFSVSSLRLSALDVRSADLLTSRLDLSVTVRNPNQRIVFFFDDVALSASSGGVTIGEGPIPGFVQGTDNTTVLKATVSSSGRSLDPTEASSLRRKKRHSLEIYLDTKAGIKLGRFKSMHVGIRISCKGIEASVTKGNATASSTKGAAKCKARLRDDFKSKEKEVAEGAHSLMHVGGRITFPRLVMYLYIILLQSLYELAYLHSSSSMYSLPDASHRSLLMTSFGLPTRAYGPPTILALMFLST</sequence>
<feature type="domain" description="Late embryogenesis abundant protein LEA-2 subgroup" evidence="7">
    <location>
        <begin position="109"/>
        <end position="207"/>
    </location>
</feature>
<name>A0A4S8JF61_MUSBA</name>
<protein>
    <recommendedName>
        <fullName evidence="7">Late embryogenesis abundant protein LEA-2 subgroup domain-containing protein</fullName>
    </recommendedName>
</protein>
<evidence type="ECO:0000313" key="9">
    <source>
        <dbReference type="Proteomes" id="UP000317650"/>
    </source>
</evidence>
<keyword evidence="9" id="KW-1185">Reference proteome</keyword>
<dbReference type="Proteomes" id="UP000317650">
    <property type="component" value="Chromosome 7"/>
</dbReference>
<keyword evidence="3 6" id="KW-1133">Transmembrane helix</keyword>
<dbReference type="PANTHER" id="PTHR31234:SF2">
    <property type="entry name" value="OS05G0199100 PROTEIN"/>
    <property type="match status" value="1"/>
</dbReference>
<keyword evidence="4 6" id="KW-0472">Membrane</keyword>
<accession>A0A4S8JF61</accession>
<proteinExistence type="predicted"/>
<feature type="compositionally biased region" description="Basic residues" evidence="5">
    <location>
        <begin position="30"/>
        <end position="39"/>
    </location>
</feature>
<comment type="subcellular location">
    <subcellularLocation>
        <location evidence="1">Membrane</location>
        <topology evidence="1">Single-pass membrane protein</topology>
    </subcellularLocation>
</comment>
<organism evidence="8 9">
    <name type="scientific">Musa balbisiana</name>
    <name type="common">Banana</name>
    <dbReference type="NCBI Taxonomy" id="52838"/>
    <lineage>
        <taxon>Eukaryota</taxon>
        <taxon>Viridiplantae</taxon>
        <taxon>Streptophyta</taxon>
        <taxon>Embryophyta</taxon>
        <taxon>Tracheophyta</taxon>
        <taxon>Spermatophyta</taxon>
        <taxon>Magnoliopsida</taxon>
        <taxon>Liliopsida</taxon>
        <taxon>Zingiberales</taxon>
        <taxon>Musaceae</taxon>
        <taxon>Musa</taxon>
    </lineage>
</organism>
<dbReference type="GO" id="GO:0005886">
    <property type="term" value="C:plasma membrane"/>
    <property type="evidence" value="ECO:0007669"/>
    <property type="project" value="TreeGrafter"/>
</dbReference>
<reference evidence="8 9" key="1">
    <citation type="journal article" date="2019" name="Nat. Plants">
        <title>Genome sequencing of Musa balbisiana reveals subgenome evolution and function divergence in polyploid bananas.</title>
        <authorList>
            <person name="Yao X."/>
        </authorList>
    </citation>
    <scope>NUCLEOTIDE SEQUENCE [LARGE SCALE GENOMIC DNA]</scope>
    <source>
        <strain evidence="9">cv. DH-PKW</strain>
        <tissue evidence="8">Leaves</tissue>
    </source>
</reference>
<dbReference type="InterPro" id="IPR004864">
    <property type="entry name" value="LEA_2"/>
</dbReference>
<evidence type="ECO:0000313" key="8">
    <source>
        <dbReference type="EMBL" id="THU59562.1"/>
    </source>
</evidence>
<keyword evidence="2 6" id="KW-0812">Transmembrane</keyword>
<feature type="transmembrane region" description="Helical" evidence="6">
    <location>
        <begin position="46"/>
        <end position="75"/>
    </location>
</feature>
<dbReference type="InterPro" id="IPR044839">
    <property type="entry name" value="NDR1-like"/>
</dbReference>
<dbReference type="EMBL" id="PYDT01000005">
    <property type="protein sequence ID" value="THU59562.1"/>
    <property type="molecule type" value="Genomic_DNA"/>
</dbReference>
<comment type="caution">
    <text evidence="8">The sequence shown here is derived from an EMBL/GenBank/DDBJ whole genome shotgun (WGS) entry which is preliminary data.</text>
</comment>
<evidence type="ECO:0000256" key="5">
    <source>
        <dbReference type="SAM" id="MobiDB-lite"/>
    </source>
</evidence>
<evidence type="ECO:0000256" key="6">
    <source>
        <dbReference type="SAM" id="Phobius"/>
    </source>
</evidence>
<gene>
    <name evidence="8" type="ORF">C4D60_Mb07t03410</name>
</gene>
<feature type="region of interest" description="Disordered" evidence="5">
    <location>
        <begin position="1"/>
        <end position="39"/>
    </location>
</feature>